<gene>
    <name evidence="13" type="ORF">LTRI10_LOCUS37122</name>
</gene>
<dbReference type="Pfam" id="PF13639">
    <property type="entry name" value="zf-RING_2"/>
    <property type="match status" value="1"/>
</dbReference>
<evidence type="ECO:0000256" key="1">
    <source>
        <dbReference type="ARBA" id="ARBA00004370"/>
    </source>
</evidence>
<evidence type="ECO:0000256" key="9">
    <source>
        <dbReference type="PROSITE-ProRule" id="PRU00175"/>
    </source>
</evidence>
<keyword evidence="4 9" id="KW-0863">Zinc-finger</keyword>
<evidence type="ECO:0000256" key="7">
    <source>
        <dbReference type="ARBA" id="ARBA00023136"/>
    </source>
</evidence>
<evidence type="ECO:0000256" key="2">
    <source>
        <dbReference type="ARBA" id="ARBA00022692"/>
    </source>
</evidence>
<reference evidence="13 14" key="1">
    <citation type="submission" date="2024-04" db="EMBL/GenBank/DDBJ databases">
        <authorList>
            <person name="Fracassetti M."/>
        </authorList>
    </citation>
    <scope>NUCLEOTIDE SEQUENCE [LARGE SCALE GENOMIC DNA]</scope>
</reference>
<accession>A0AAV2FFL7</accession>
<dbReference type="GO" id="GO:0016020">
    <property type="term" value="C:membrane"/>
    <property type="evidence" value="ECO:0007669"/>
    <property type="project" value="UniProtKB-SubCell"/>
</dbReference>
<feature type="domain" description="RING-type" evidence="12">
    <location>
        <begin position="78"/>
        <end position="120"/>
    </location>
</feature>
<feature type="transmembrane region" description="Helical" evidence="11">
    <location>
        <begin position="20"/>
        <end position="42"/>
    </location>
</feature>
<evidence type="ECO:0000256" key="5">
    <source>
        <dbReference type="ARBA" id="ARBA00022833"/>
    </source>
</evidence>
<dbReference type="Gene3D" id="3.30.40.10">
    <property type="entry name" value="Zinc/RING finger domain, C3HC4 (zinc finger)"/>
    <property type="match status" value="1"/>
</dbReference>
<comment type="subcellular location">
    <subcellularLocation>
        <location evidence="1">Membrane</location>
    </subcellularLocation>
</comment>
<evidence type="ECO:0000259" key="12">
    <source>
        <dbReference type="PROSITE" id="PS50089"/>
    </source>
</evidence>
<feature type="compositionally biased region" description="Pro residues" evidence="10">
    <location>
        <begin position="145"/>
        <end position="160"/>
    </location>
</feature>
<name>A0AAV2FFL7_9ROSI</name>
<comment type="similarity">
    <text evidence="8">Belongs to the RING-type zinc finger family. ATL subfamily.</text>
</comment>
<keyword evidence="7 11" id="KW-0472">Membrane</keyword>
<dbReference type="EMBL" id="OZ034819">
    <property type="protein sequence ID" value="CAL1396774.1"/>
    <property type="molecule type" value="Genomic_DNA"/>
</dbReference>
<keyword evidence="3" id="KW-0479">Metal-binding</keyword>
<dbReference type="SUPFAM" id="SSF57850">
    <property type="entry name" value="RING/U-box"/>
    <property type="match status" value="1"/>
</dbReference>
<keyword evidence="5" id="KW-0862">Zinc</keyword>
<proteinExistence type="inferred from homology"/>
<evidence type="ECO:0000256" key="6">
    <source>
        <dbReference type="ARBA" id="ARBA00022989"/>
    </source>
</evidence>
<dbReference type="InterPro" id="IPR013083">
    <property type="entry name" value="Znf_RING/FYVE/PHD"/>
</dbReference>
<keyword evidence="6 11" id="KW-1133">Transmembrane helix</keyword>
<dbReference type="PANTHER" id="PTHR46539">
    <property type="entry name" value="E3 UBIQUITIN-PROTEIN LIGASE ATL42"/>
    <property type="match status" value="1"/>
</dbReference>
<evidence type="ECO:0000256" key="3">
    <source>
        <dbReference type="ARBA" id="ARBA00022723"/>
    </source>
</evidence>
<dbReference type="PANTHER" id="PTHR46539:SF1">
    <property type="entry name" value="E3 UBIQUITIN-PROTEIN LIGASE ATL42"/>
    <property type="match status" value="1"/>
</dbReference>
<evidence type="ECO:0000256" key="10">
    <source>
        <dbReference type="SAM" id="MobiDB-lite"/>
    </source>
</evidence>
<sequence length="189" mass="19798">MSTPDTHREGSHSNDRSDGVAMAVVMGILVVVVGSVAFGLWLRTWWNKPRALPRRVRDTLPLGRFSGEQQAGLSSSDCPVCLENFTEGEEFRLLPQCGHAFHRACVDRWFDTHPTCPVCRQQVVAHVPAAPAPAPAPVAAAPAPTLAPAPAPAAPAPAPAPVAAAPAPAPAPVAEEVEMAARGNDGEEE</sequence>
<organism evidence="13 14">
    <name type="scientific">Linum trigynum</name>
    <dbReference type="NCBI Taxonomy" id="586398"/>
    <lineage>
        <taxon>Eukaryota</taxon>
        <taxon>Viridiplantae</taxon>
        <taxon>Streptophyta</taxon>
        <taxon>Embryophyta</taxon>
        <taxon>Tracheophyta</taxon>
        <taxon>Spermatophyta</taxon>
        <taxon>Magnoliopsida</taxon>
        <taxon>eudicotyledons</taxon>
        <taxon>Gunneridae</taxon>
        <taxon>Pentapetalae</taxon>
        <taxon>rosids</taxon>
        <taxon>fabids</taxon>
        <taxon>Malpighiales</taxon>
        <taxon>Linaceae</taxon>
        <taxon>Linum</taxon>
    </lineage>
</organism>
<evidence type="ECO:0000256" key="4">
    <source>
        <dbReference type="ARBA" id="ARBA00022771"/>
    </source>
</evidence>
<evidence type="ECO:0000256" key="11">
    <source>
        <dbReference type="SAM" id="Phobius"/>
    </source>
</evidence>
<dbReference type="InterPro" id="IPR001841">
    <property type="entry name" value="Znf_RING"/>
</dbReference>
<dbReference type="PROSITE" id="PS50089">
    <property type="entry name" value="ZF_RING_2"/>
    <property type="match status" value="1"/>
</dbReference>
<protein>
    <recommendedName>
        <fullName evidence="12">RING-type domain-containing protein</fullName>
    </recommendedName>
</protein>
<dbReference type="SMART" id="SM00184">
    <property type="entry name" value="RING"/>
    <property type="match status" value="1"/>
</dbReference>
<dbReference type="GO" id="GO:0008270">
    <property type="term" value="F:zinc ion binding"/>
    <property type="evidence" value="ECO:0007669"/>
    <property type="project" value="UniProtKB-KW"/>
</dbReference>
<dbReference type="Proteomes" id="UP001497516">
    <property type="component" value="Chromosome 6"/>
</dbReference>
<evidence type="ECO:0000313" key="13">
    <source>
        <dbReference type="EMBL" id="CAL1396774.1"/>
    </source>
</evidence>
<dbReference type="CDD" id="cd16461">
    <property type="entry name" value="RING-H2_EL5-like"/>
    <property type="match status" value="1"/>
</dbReference>
<keyword evidence="2 11" id="KW-0812">Transmembrane</keyword>
<keyword evidence="14" id="KW-1185">Reference proteome</keyword>
<evidence type="ECO:0000313" key="14">
    <source>
        <dbReference type="Proteomes" id="UP001497516"/>
    </source>
</evidence>
<evidence type="ECO:0000256" key="8">
    <source>
        <dbReference type="ARBA" id="ARBA00024209"/>
    </source>
</evidence>
<dbReference type="AlphaFoldDB" id="A0AAV2FFL7"/>
<feature type="region of interest" description="Disordered" evidence="10">
    <location>
        <begin position="132"/>
        <end position="189"/>
    </location>
</feature>